<proteinExistence type="predicted"/>
<keyword evidence="2" id="KW-1185">Reference proteome</keyword>
<dbReference type="PANTHER" id="PTHR33107:SF12">
    <property type="entry name" value="KUNITZ TRYPSIN INHIBITOR 4"/>
    <property type="match status" value="1"/>
</dbReference>
<evidence type="ECO:0000313" key="1">
    <source>
        <dbReference type="EMBL" id="CAH8364310.1"/>
    </source>
</evidence>
<evidence type="ECO:0000313" key="2">
    <source>
        <dbReference type="Proteomes" id="UP001642260"/>
    </source>
</evidence>
<dbReference type="InterPro" id="IPR011065">
    <property type="entry name" value="Kunitz_inhibitor_STI-like_sf"/>
</dbReference>
<dbReference type="Gene3D" id="2.80.10.50">
    <property type="match status" value="1"/>
</dbReference>
<dbReference type="Proteomes" id="UP001642260">
    <property type="component" value="Unassembled WGS sequence"/>
</dbReference>
<sequence>MGIPVKFSDWKSSDEFVPESENLNIEMDTNVTICSQSNYWGIAPADVVPARLFIKAGPKPSNGLFQIKKGDRHKNRYQIFFCPDGYDCTRVGITYGRDDRPLALNATSYEVVFVKATEPETSSRTMPII</sequence>
<comment type="caution">
    <text evidence="1">The sequence shown here is derived from an EMBL/GenBank/DDBJ whole genome shotgun (WGS) entry which is preliminary data.</text>
</comment>
<dbReference type="InterPro" id="IPR002160">
    <property type="entry name" value="Prot_inh_Kunz-lg"/>
</dbReference>
<accession>A0ABC8KZX7</accession>
<dbReference type="SUPFAM" id="SSF50386">
    <property type="entry name" value="STI-like"/>
    <property type="match status" value="1"/>
</dbReference>
<gene>
    <name evidence="1" type="ORF">ERUC_LOCUS30066</name>
</gene>
<protein>
    <submittedName>
        <fullName evidence="1">Uncharacterized protein</fullName>
    </submittedName>
</protein>
<name>A0ABC8KZX7_ERUVS</name>
<dbReference type="EMBL" id="CAKOAT010386265">
    <property type="protein sequence ID" value="CAH8364310.1"/>
    <property type="molecule type" value="Genomic_DNA"/>
</dbReference>
<dbReference type="PANTHER" id="PTHR33107">
    <property type="entry name" value="KUNITZ TRYPSIN INHIBITOR 2"/>
    <property type="match status" value="1"/>
</dbReference>
<organism evidence="1 2">
    <name type="scientific">Eruca vesicaria subsp. sativa</name>
    <name type="common">Garden rocket</name>
    <name type="synonym">Eruca sativa</name>
    <dbReference type="NCBI Taxonomy" id="29727"/>
    <lineage>
        <taxon>Eukaryota</taxon>
        <taxon>Viridiplantae</taxon>
        <taxon>Streptophyta</taxon>
        <taxon>Embryophyta</taxon>
        <taxon>Tracheophyta</taxon>
        <taxon>Spermatophyta</taxon>
        <taxon>Magnoliopsida</taxon>
        <taxon>eudicotyledons</taxon>
        <taxon>Gunneridae</taxon>
        <taxon>Pentapetalae</taxon>
        <taxon>rosids</taxon>
        <taxon>malvids</taxon>
        <taxon>Brassicales</taxon>
        <taxon>Brassicaceae</taxon>
        <taxon>Brassiceae</taxon>
        <taxon>Eruca</taxon>
    </lineage>
</organism>
<dbReference type="AlphaFoldDB" id="A0ABC8KZX7"/>
<dbReference type="SMART" id="SM00452">
    <property type="entry name" value="STI"/>
    <property type="match status" value="1"/>
</dbReference>
<dbReference type="Pfam" id="PF00197">
    <property type="entry name" value="Kunitz_legume"/>
    <property type="match status" value="1"/>
</dbReference>
<reference evidence="1 2" key="1">
    <citation type="submission" date="2022-03" db="EMBL/GenBank/DDBJ databases">
        <authorList>
            <person name="Macdonald S."/>
            <person name="Ahmed S."/>
            <person name="Newling K."/>
        </authorList>
    </citation>
    <scope>NUCLEOTIDE SEQUENCE [LARGE SCALE GENOMIC DNA]</scope>
</reference>